<feature type="binding site" evidence="7">
    <location>
        <position position="224"/>
    </location>
    <ligand>
        <name>substrate</name>
    </ligand>
</feature>
<dbReference type="Proteomes" id="UP000072605">
    <property type="component" value="Unassembled WGS sequence"/>
</dbReference>
<dbReference type="GO" id="GO:0005524">
    <property type="term" value="F:ATP binding"/>
    <property type="evidence" value="ECO:0007669"/>
    <property type="project" value="UniProtKB-UniRule"/>
</dbReference>
<feature type="binding site" evidence="7">
    <location>
        <position position="330"/>
    </location>
    <ligand>
        <name>substrate</name>
    </ligand>
</feature>
<feature type="binding site" evidence="7">
    <location>
        <position position="52"/>
    </location>
    <ligand>
        <name>ATP</name>
        <dbReference type="ChEBI" id="CHEBI:30616"/>
    </ligand>
</feature>
<dbReference type="Pfam" id="PF01636">
    <property type="entry name" value="APH"/>
    <property type="match status" value="1"/>
</dbReference>
<feature type="domain" description="Aminoglycoside phosphotransferase" evidence="8">
    <location>
        <begin position="28"/>
        <end position="265"/>
    </location>
</feature>
<comment type="pathway">
    <text evidence="7">Amino-acid biosynthesis; L-methionine biosynthesis via salvage pathway; S-methyl-5-thio-alpha-D-ribose 1-phosphate from S-methyl-5'-thioadenosine (hydrolase route): step 2/2.</text>
</comment>
<keyword evidence="7" id="KW-0486">Methionine biosynthesis</keyword>
<evidence type="ECO:0000256" key="7">
    <source>
        <dbReference type="HAMAP-Rule" id="MF_01683"/>
    </source>
</evidence>
<dbReference type="PANTHER" id="PTHR34273:SF2">
    <property type="entry name" value="METHYLTHIORIBOSE KINASE"/>
    <property type="match status" value="1"/>
</dbReference>
<keyword evidence="4 7" id="KW-0547">Nucleotide-binding</keyword>
<dbReference type="InterPro" id="IPR011009">
    <property type="entry name" value="Kinase-like_dom_sf"/>
</dbReference>
<dbReference type="OrthoDB" id="9777791at2"/>
<dbReference type="EC" id="2.7.1.100" evidence="7"/>
<reference evidence="10 12" key="2">
    <citation type="journal article" date="2016" name="Front. Microbiol.">
        <title>Genomic Resource of Rice Seed Associated Bacteria.</title>
        <authorList>
            <person name="Midha S."/>
            <person name="Bansal K."/>
            <person name="Sharma S."/>
            <person name="Kumar N."/>
            <person name="Patil P.P."/>
            <person name="Chaudhry V."/>
            <person name="Patil P.B."/>
        </authorList>
    </citation>
    <scope>NUCLEOTIDE SEQUENCE [LARGE SCALE GENOMIC DNA]</scope>
    <source>
        <strain evidence="10 12">RSA11</strain>
    </source>
</reference>
<keyword evidence="6 7" id="KW-0067">ATP-binding</keyword>
<dbReference type="InterPro" id="IPR009212">
    <property type="entry name" value="Methylthioribose_kinase"/>
</dbReference>
<comment type="catalytic activity">
    <reaction evidence="7">
        <text>5-(methylsulfanyl)-D-ribose + ATP = 5-(methylsulfanyl)-alpha-D-ribose 1-phosphate + ADP + H(+)</text>
        <dbReference type="Rhea" id="RHEA:22312"/>
        <dbReference type="ChEBI" id="CHEBI:15378"/>
        <dbReference type="ChEBI" id="CHEBI:30616"/>
        <dbReference type="ChEBI" id="CHEBI:58533"/>
        <dbReference type="ChEBI" id="CHEBI:78440"/>
        <dbReference type="ChEBI" id="CHEBI:456216"/>
        <dbReference type="EC" id="2.7.1.100"/>
    </reaction>
</comment>
<accession>A0A0V8GF84</accession>
<dbReference type="Gene3D" id="3.90.1200.10">
    <property type="match status" value="1"/>
</dbReference>
<evidence type="ECO:0000256" key="2">
    <source>
        <dbReference type="ARBA" id="ARBA00011738"/>
    </source>
</evidence>
<name>A0A0V8GF84_9BACL</name>
<dbReference type="InterPro" id="IPR002575">
    <property type="entry name" value="Aminoglycoside_PTrfase"/>
</dbReference>
<evidence type="ECO:0000256" key="3">
    <source>
        <dbReference type="ARBA" id="ARBA00022679"/>
    </source>
</evidence>
<dbReference type="UniPathway" id="UPA00904">
    <property type="reaction ID" value="UER00872"/>
</dbReference>
<dbReference type="SUPFAM" id="SSF56112">
    <property type="entry name" value="Protein kinase-like (PK-like)"/>
    <property type="match status" value="1"/>
</dbReference>
<evidence type="ECO:0000313" key="12">
    <source>
        <dbReference type="Proteomes" id="UP000072605"/>
    </source>
</evidence>
<evidence type="ECO:0000313" key="11">
    <source>
        <dbReference type="Proteomes" id="UP000053797"/>
    </source>
</evidence>
<dbReference type="HAMAP" id="MF_01683">
    <property type="entry name" value="Salvage_MtnK"/>
    <property type="match status" value="1"/>
</dbReference>
<sequence>MTYKAFTEQDAIDRVRTLGLIGDGAVEAEEIGDGNLNLVFRIREGEHRLILKQALPYAKVVGESWPLSLERAWIEQSALREFARHAVPFVPRVFHASHEEAYTVMEDLSHLTIVRSGLLAGEQYPLLAEHIGSYLARTLFHTSDFALGPVEKKRVARTYYNPDLCDITEKLIFTDPFHDAETNEIEAGLEEEVARLWADDELKREVAKLEALFITKGDALLHGDLHTGSIFASATETKVIDPEFAFYGPFGFDVGQFIAHLFFAAYPDYPTRRDARIKDIDTFWLTFASTFRALWEREAVEPFQASGLVDDVLSTILQDALGFAGCELIRRTIGLAPVADLESIDSTTERLERKRHALRLGAALIKRRTECRTFDDLRNFDVTEELSR</sequence>
<keyword evidence="7" id="KW-0028">Amino-acid biosynthesis</keyword>
<proteinExistence type="inferred from homology"/>
<dbReference type="Proteomes" id="UP000053797">
    <property type="component" value="Unassembled WGS sequence"/>
</dbReference>
<dbReference type="NCBIfam" id="TIGR01767">
    <property type="entry name" value="MTRK"/>
    <property type="match status" value="1"/>
</dbReference>
<comment type="subunit">
    <text evidence="2 7">Homodimer.</text>
</comment>
<evidence type="ECO:0000256" key="1">
    <source>
        <dbReference type="ARBA" id="ARBA00010165"/>
    </source>
</evidence>
<evidence type="ECO:0000256" key="6">
    <source>
        <dbReference type="ARBA" id="ARBA00022840"/>
    </source>
</evidence>
<dbReference type="Gene3D" id="3.30.200.20">
    <property type="entry name" value="Phosphorylase Kinase, domain 1"/>
    <property type="match status" value="1"/>
</dbReference>
<evidence type="ECO:0000313" key="9">
    <source>
        <dbReference type="EMBL" id="KSU48942.1"/>
    </source>
</evidence>
<protein>
    <recommendedName>
        <fullName evidence="7">Methylthioribose kinase</fullName>
        <shortName evidence="7">MTR kinase</shortName>
        <ecNumber evidence="7">2.7.1.100</ecNumber>
    </recommendedName>
</protein>
<dbReference type="PIRSF" id="PIRSF031134">
    <property type="entry name" value="MTRK"/>
    <property type="match status" value="1"/>
</dbReference>
<feature type="binding site" evidence="7">
    <location>
        <begin position="106"/>
        <end position="108"/>
    </location>
    <ligand>
        <name>ATP</name>
        <dbReference type="ChEBI" id="CHEBI:30616"/>
    </ligand>
</feature>
<reference evidence="9 11" key="1">
    <citation type="journal article" date="2015" name="Int. J. Syst. Evol. Microbiol.">
        <title>Exiguobacterium enclense sp. nov., isolated from sediment.</title>
        <authorList>
            <person name="Dastager S.G."/>
            <person name="Mawlankar R."/>
            <person name="Sonalkar V.V."/>
            <person name="Thorat M.N."/>
            <person name="Mual P."/>
            <person name="Verma A."/>
            <person name="Krishnamurthi S."/>
            <person name="Tang S.K."/>
            <person name="Li W.J."/>
        </authorList>
    </citation>
    <scope>NUCLEOTIDE SEQUENCE [LARGE SCALE GENOMIC DNA]</scope>
    <source>
        <strain evidence="9 11">NIO-1109</strain>
    </source>
</reference>
<dbReference type="AlphaFoldDB" id="A0A0V8GF84"/>
<evidence type="ECO:0000313" key="10">
    <source>
        <dbReference type="EMBL" id="KTR25482.1"/>
    </source>
</evidence>
<comment type="similarity">
    <text evidence="1 7">Belongs to the methylthioribose kinase family.</text>
</comment>
<dbReference type="RefSeq" id="WP_058265590.1">
    <property type="nucleotide sequence ID" value="NZ_FMYN01000003.1"/>
</dbReference>
<organism evidence="9 11">
    <name type="scientific">Exiguobacterium indicum</name>
    <dbReference type="NCBI Taxonomy" id="296995"/>
    <lineage>
        <taxon>Bacteria</taxon>
        <taxon>Bacillati</taxon>
        <taxon>Bacillota</taxon>
        <taxon>Bacilli</taxon>
        <taxon>Bacillales</taxon>
        <taxon>Bacillales Family XII. Incertae Sedis</taxon>
        <taxon>Exiguobacterium</taxon>
    </lineage>
</organism>
<keyword evidence="3 7" id="KW-0808">Transferase</keyword>
<evidence type="ECO:0000256" key="5">
    <source>
        <dbReference type="ARBA" id="ARBA00022777"/>
    </source>
</evidence>
<dbReference type="PANTHER" id="PTHR34273">
    <property type="entry name" value="METHYLTHIORIBOSE KINASE"/>
    <property type="match status" value="1"/>
</dbReference>
<dbReference type="GO" id="GO:0019509">
    <property type="term" value="P:L-methionine salvage from methylthioadenosine"/>
    <property type="evidence" value="ECO:0007669"/>
    <property type="project" value="UniProtKB-UniRule"/>
</dbReference>
<feature type="binding site" evidence="7">
    <location>
        <position position="37"/>
    </location>
    <ligand>
        <name>ATP</name>
        <dbReference type="ChEBI" id="CHEBI:30616"/>
    </ligand>
</feature>
<gene>
    <name evidence="7 9" type="primary">mtnK</name>
    <name evidence="10" type="synonym">ykrT</name>
    <name evidence="9" type="ORF">AS033_11490</name>
    <name evidence="10" type="ORF">RSA11_15325</name>
</gene>
<comment type="function">
    <text evidence="7">Catalyzes the phosphorylation of methylthioribose into methylthioribose-1-phosphate.</text>
</comment>
<keyword evidence="5 7" id="KW-0418">Kinase</keyword>
<evidence type="ECO:0000256" key="4">
    <source>
        <dbReference type="ARBA" id="ARBA00022741"/>
    </source>
</evidence>
<feature type="binding site" evidence="7">
    <location>
        <begin position="241"/>
        <end position="243"/>
    </location>
    <ligand>
        <name>ATP</name>
        <dbReference type="ChEBI" id="CHEBI:30616"/>
    </ligand>
</feature>
<dbReference type="EMBL" id="LDQV01000037">
    <property type="protein sequence ID" value="KTR25482.1"/>
    <property type="molecule type" value="Genomic_DNA"/>
</dbReference>
<dbReference type="GO" id="GO:0046522">
    <property type="term" value="F:S-methyl-5-thioribose kinase activity"/>
    <property type="evidence" value="ECO:0007669"/>
    <property type="project" value="UniProtKB-UniRule"/>
</dbReference>
<evidence type="ECO:0000259" key="8">
    <source>
        <dbReference type="Pfam" id="PF01636"/>
    </source>
</evidence>
<comment type="caution">
    <text evidence="9">The sequence shown here is derived from an EMBL/GenBank/DDBJ whole genome shotgun (WGS) entry which is preliminary data.</text>
</comment>
<dbReference type="EMBL" id="LNQL01000003">
    <property type="protein sequence ID" value="KSU48942.1"/>
    <property type="molecule type" value="Genomic_DNA"/>
</dbReference>